<feature type="repeat" description="TPR" evidence="3">
    <location>
        <begin position="638"/>
        <end position="671"/>
    </location>
</feature>
<dbReference type="InterPro" id="IPR050498">
    <property type="entry name" value="Ycf3"/>
</dbReference>
<evidence type="ECO:0000256" key="2">
    <source>
        <dbReference type="ARBA" id="ARBA00022803"/>
    </source>
</evidence>
<proteinExistence type="predicted"/>
<dbReference type="Pfam" id="PF13432">
    <property type="entry name" value="TPR_16"/>
    <property type="match status" value="4"/>
</dbReference>
<feature type="repeat" description="TPR" evidence="3">
    <location>
        <begin position="328"/>
        <end position="361"/>
    </location>
</feature>
<dbReference type="InterPro" id="IPR049078">
    <property type="entry name" value="T7SS_EccA1-like_N"/>
</dbReference>
<evidence type="ECO:0000256" key="4">
    <source>
        <dbReference type="SAM" id="SignalP"/>
    </source>
</evidence>
<keyword evidence="4" id="KW-0732">Signal</keyword>
<evidence type="ECO:0000256" key="1">
    <source>
        <dbReference type="ARBA" id="ARBA00022737"/>
    </source>
</evidence>
<keyword evidence="1" id="KW-0677">Repeat</keyword>
<sequence length="1020" mass="114606">MKKKTLTRILGLAALCCVSASPSRAQSLDKTPAPRDFYQEGKALFAQKAYAASLSPLQAYLRQAADEPKSADALTRRSEAEYMLACAAYELGAPRAADILRDFLARFPDTPHANRVQALIASTCFFDGDYAAALDAFSGTRLEWLSTDERDDMTYRLAVSHLQTGDLTQAAVWFETLRATSPRYEGDCTYYISYIRYTQGRLDEALPGFLGLQSHRKYQALVPYYIAEIYLAKQQYDKAEIVAQNYLSAYPDEERAAEMQRVLGTVRYHAADWPGAMTALEAYRDGTEGRMRRDAAYMLGLAYCHNGVYSEAPAALGEATLADDALAQNAYLHMGLAYLQLGDKNKARMAFEQAAVSDADRAVKEQAAYNYALCIHETAYDAFGESVTVFENFLNEFPESQYVPKVSGYLVDVYMSTRSYEAALRSIERIKQPDPMIQKAKLRILFQLGTQAFANADFPTAIDYFTRAWEPVSTYAFGTRGTQEQADALYWRGESYYRLGRMKEAAADFERYLGIFSTSSRGNETVALANYNLGYIAFHRQAYAEAENRFAQYVRLETGENRAALADAYNRLGDCCLRGRRFDEAKRYYATAEKMGQPTGDYSYYQQALVAGLQKDYVGKVALLDRLAEKYPESSYAIDALYEKGRSYVQAGQNAQAIATFRQLLQGHPESPVSRKAAAEIGLLYYQDNDYDRAIEAYTYVVTRYPGSEEARLALHDLKSIYVEADRVDDYARLVEQLPGGIRIEAGEQDSLSYAAAERVFMKGDVAPAKESLGRYLQSYPEGAFSLSAHYNLCTIARQQGDEDAILLHAGKLLEYPDSPYTEEALLMRGEVLFNRKQYDKARADYLQLQAKATTSERRRLGQTGALRCSWLLQDHAGTVSAATALLAESNLTPELRTEALYDRAKACIAQEDWTAAVADLRSLAADTRTLQGAEAKYLLAQHLYDTADYAAAEQEALDYIDQSTPHAYWLARTFILLSDVYAAQDKKLDARQYLLSLQQNYQEDDDIRPMIEERLEKLK</sequence>
<gene>
    <name evidence="6" type="ORF">H9814_08320</name>
</gene>
<dbReference type="Gene3D" id="1.25.40.10">
    <property type="entry name" value="Tetratricopeptide repeat domain"/>
    <property type="match status" value="8"/>
</dbReference>
<dbReference type="PANTHER" id="PTHR44858:SF1">
    <property type="entry name" value="UDP-N-ACETYLGLUCOSAMINE--PEPTIDE N-ACETYLGLUCOSAMINYLTRANSFERASE SPINDLY-RELATED"/>
    <property type="match status" value="1"/>
</dbReference>
<dbReference type="EMBL" id="DXBX01000063">
    <property type="protein sequence ID" value="HIZ33523.1"/>
    <property type="molecule type" value="Genomic_DNA"/>
</dbReference>
<organism evidence="6 7">
    <name type="scientific">Candidatus Bacteroides merdigallinarum</name>
    <dbReference type="NCBI Taxonomy" id="2838473"/>
    <lineage>
        <taxon>Bacteria</taxon>
        <taxon>Pseudomonadati</taxon>
        <taxon>Bacteroidota</taxon>
        <taxon>Bacteroidia</taxon>
        <taxon>Bacteroidales</taxon>
        <taxon>Bacteroidaceae</taxon>
        <taxon>Bacteroides</taxon>
    </lineage>
</organism>
<dbReference type="Pfam" id="PF13174">
    <property type="entry name" value="TPR_6"/>
    <property type="match status" value="3"/>
</dbReference>
<protein>
    <submittedName>
        <fullName evidence="6">Tetratricopeptide repeat protein</fullName>
    </submittedName>
</protein>
<comment type="caution">
    <text evidence="6">The sequence shown here is derived from an EMBL/GenBank/DDBJ whole genome shotgun (WGS) entry which is preliminary data.</text>
</comment>
<feature type="signal peptide" evidence="4">
    <location>
        <begin position="1"/>
        <end position="25"/>
    </location>
</feature>
<evidence type="ECO:0000256" key="3">
    <source>
        <dbReference type="PROSITE-ProRule" id="PRU00339"/>
    </source>
</evidence>
<dbReference type="InterPro" id="IPR011990">
    <property type="entry name" value="TPR-like_helical_dom_sf"/>
</dbReference>
<feature type="domain" description="ESX-1 secretion system protein EccA1-like N-terminal" evidence="5">
    <location>
        <begin position="229"/>
        <end position="367"/>
    </location>
</feature>
<keyword evidence="2 3" id="KW-0802">TPR repeat</keyword>
<dbReference type="PROSITE" id="PS50005">
    <property type="entry name" value="TPR"/>
    <property type="match status" value="4"/>
</dbReference>
<feature type="chain" id="PRO_5039635357" evidence="4">
    <location>
        <begin position="26"/>
        <end position="1020"/>
    </location>
</feature>
<dbReference type="SUPFAM" id="SSF48452">
    <property type="entry name" value="TPR-like"/>
    <property type="match status" value="5"/>
</dbReference>
<evidence type="ECO:0000259" key="5">
    <source>
        <dbReference type="Pfam" id="PF21545"/>
    </source>
</evidence>
<dbReference type="SMART" id="SM00028">
    <property type="entry name" value="TPR"/>
    <property type="match status" value="10"/>
</dbReference>
<dbReference type="Pfam" id="PF13181">
    <property type="entry name" value="TPR_8"/>
    <property type="match status" value="1"/>
</dbReference>
<feature type="repeat" description="TPR" evidence="3">
    <location>
        <begin position="486"/>
        <end position="519"/>
    </location>
</feature>
<dbReference type="PANTHER" id="PTHR44858">
    <property type="entry name" value="TETRATRICOPEPTIDE REPEAT PROTEIN 6"/>
    <property type="match status" value="1"/>
</dbReference>
<dbReference type="InterPro" id="IPR019734">
    <property type="entry name" value="TPR_rpt"/>
</dbReference>
<dbReference type="AlphaFoldDB" id="A0A9D2E974"/>
<dbReference type="Pfam" id="PF21545">
    <property type="entry name" value="T7SS_EccA1_N"/>
    <property type="match status" value="1"/>
</dbReference>
<name>A0A9D2E974_9BACE</name>
<evidence type="ECO:0000313" key="7">
    <source>
        <dbReference type="Proteomes" id="UP000824028"/>
    </source>
</evidence>
<dbReference type="Proteomes" id="UP000824028">
    <property type="component" value="Unassembled WGS sequence"/>
</dbReference>
<reference evidence="6" key="1">
    <citation type="journal article" date="2021" name="PeerJ">
        <title>Extensive microbial diversity within the chicken gut microbiome revealed by metagenomics and culture.</title>
        <authorList>
            <person name="Gilroy R."/>
            <person name="Ravi A."/>
            <person name="Getino M."/>
            <person name="Pursley I."/>
            <person name="Horton D.L."/>
            <person name="Alikhan N.F."/>
            <person name="Baker D."/>
            <person name="Gharbi K."/>
            <person name="Hall N."/>
            <person name="Watson M."/>
            <person name="Adriaenssens E.M."/>
            <person name="Foster-Nyarko E."/>
            <person name="Jarju S."/>
            <person name="Secka A."/>
            <person name="Antonio M."/>
            <person name="Oren A."/>
            <person name="Chaudhuri R.R."/>
            <person name="La Ragione R."/>
            <person name="Hildebrand F."/>
            <person name="Pallen M.J."/>
        </authorList>
    </citation>
    <scope>NUCLEOTIDE SEQUENCE</scope>
    <source>
        <strain evidence="6">ChiHjej9B8-1298</strain>
    </source>
</reference>
<feature type="repeat" description="TPR" evidence="3">
    <location>
        <begin position="675"/>
        <end position="708"/>
    </location>
</feature>
<reference evidence="6" key="2">
    <citation type="submission" date="2021-04" db="EMBL/GenBank/DDBJ databases">
        <authorList>
            <person name="Gilroy R."/>
        </authorList>
    </citation>
    <scope>NUCLEOTIDE SEQUENCE</scope>
    <source>
        <strain evidence="6">ChiHjej9B8-1298</strain>
    </source>
</reference>
<evidence type="ECO:0000313" key="6">
    <source>
        <dbReference type="EMBL" id="HIZ33523.1"/>
    </source>
</evidence>
<accession>A0A9D2E974</accession>